<dbReference type="GO" id="GO:0005795">
    <property type="term" value="C:Golgi stack"/>
    <property type="evidence" value="ECO:0007669"/>
    <property type="project" value="TreeGrafter"/>
</dbReference>
<feature type="compositionally biased region" description="Basic and acidic residues" evidence="17">
    <location>
        <begin position="777"/>
        <end position="799"/>
    </location>
</feature>
<dbReference type="SUPFAM" id="SSF53335">
    <property type="entry name" value="S-adenosyl-L-methionine-dependent methyltransferases"/>
    <property type="match status" value="1"/>
</dbReference>
<feature type="coiled-coil region" evidence="16">
    <location>
        <begin position="1163"/>
        <end position="1190"/>
    </location>
</feature>
<dbReference type="SUPFAM" id="SSF57667">
    <property type="entry name" value="beta-beta-alpha zinc fingers"/>
    <property type="match status" value="1"/>
</dbReference>
<organism evidence="23">
    <name type="scientific">Pyricularia oryzae (strain Y34)</name>
    <name type="common">Rice blast fungus</name>
    <name type="synonym">Magnaporthe oryzae</name>
    <dbReference type="NCBI Taxonomy" id="1143189"/>
    <lineage>
        <taxon>Eukaryota</taxon>
        <taxon>Fungi</taxon>
        <taxon>Dikarya</taxon>
        <taxon>Ascomycota</taxon>
        <taxon>Pezizomycotina</taxon>
        <taxon>Sordariomycetes</taxon>
        <taxon>Sordariomycetidae</taxon>
        <taxon>Magnaporthales</taxon>
        <taxon>Pyriculariaceae</taxon>
        <taxon>Pyricularia</taxon>
    </lineage>
</organism>
<keyword evidence="12 16" id="KW-0175">Coiled coil</keyword>
<dbReference type="Proteomes" id="UP000011086">
    <property type="component" value="Unassembled WGS sequence"/>
</dbReference>
<dbReference type="PANTHER" id="PTHR10013:SF0">
    <property type="entry name" value="GENERAL VESICULAR TRANSPORT FACTOR P115"/>
    <property type="match status" value="1"/>
</dbReference>
<evidence type="ECO:0000256" key="16">
    <source>
        <dbReference type="SAM" id="Coils"/>
    </source>
</evidence>
<gene>
    <name evidence="23" type="ORF">OOU_Y34scaffold00697g34</name>
</gene>
<dbReference type="GO" id="GO:0006886">
    <property type="term" value="P:intracellular protein transport"/>
    <property type="evidence" value="ECO:0007669"/>
    <property type="project" value="InterPro"/>
</dbReference>
<dbReference type="GO" id="GO:0005783">
    <property type="term" value="C:endoplasmic reticulum"/>
    <property type="evidence" value="ECO:0007669"/>
    <property type="project" value="TreeGrafter"/>
</dbReference>
<dbReference type="Pfam" id="PF04869">
    <property type="entry name" value="Uso1_p115_head"/>
    <property type="match status" value="1"/>
</dbReference>
<evidence type="ECO:0000256" key="17">
    <source>
        <dbReference type="SAM" id="MobiDB-lite"/>
    </source>
</evidence>
<feature type="compositionally biased region" description="Basic and acidic residues" evidence="17">
    <location>
        <begin position="819"/>
        <end position="831"/>
    </location>
</feature>
<feature type="domain" description="Protein arginine N-methyltransferase" evidence="22">
    <location>
        <begin position="1383"/>
        <end position="1568"/>
    </location>
</feature>
<evidence type="ECO:0000313" key="23">
    <source>
        <dbReference type="EMBL" id="ELQ35635.1"/>
    </source>
</evidence>
<dbReference type="GO" id="GO:0005829">
    <property type="term" value="C:cytosol"/>
    <property type="evidence" value="ECO:0007669"/>
    <property type="project" value="UniProtKB-SubCell"/>
</dbReference>
<dbReference type="Gene3D" id="2.70.160.11">
    <property type="entry name" value="Hnrnp arginine n-methyltransferase1"/>
    <property type="match status" value="1"/>
</dbReference>
<evidence type="ECO:0000256" key="14">
    <source>
        <dbReference type="ARBA" id="ARBA00049303"/>
    </source>
</evidence>
<keyword evidence="6 15" id="KW-0808">Transferase</keyword>
<keyword evidence="4" id="KW-0963">Cytoplasm</keyword>
<evidence type="ECO:0000256" key="2">
    <source>
        <dbReference type="ARBA" id="ARBA00004555"/>
    </source>
</evidence>
<dbReference type="InterPro" id="IPR029063">
    <property type="entry name" value="SAM-dependent_MTases_sf"/>
</dbReference>
<evidence type="ECO:0000256" key="3">
    <source>
        <dbReference type="ARBA" id="ARBA00011925"/>
    </source>
</evidence>
<keyword evidence="10" id="KW-0862">Zinc</keyword>
<dbReference type="PANTHER" id="PTHR10013">
    <property type="entry name" value="GENERAL VESICULAR TRANSPORT FACTOR P115"/>
    <property type="match status" value="1"/>
</dbReference>
<dbReference type="GO" id="GO:0048280">
    <property type="term" value="P:vesicle fusion with Golgi apparatus"/>
    <property type="evidence" value="ECO:0007669"/>
    <property type="project" value="InterPro"/>
</dbReference>
<dbReference type="InterPro" id="IPR036236">
    <property type="entry name" value="Znf_C2H2_sf"/>
</dbReference>
<evidence type="ECO:0000259" key="19">
    <source>
        <dbReference type="Pfam" id="PF04871"/>
    </source>
</evidence>
<dbReference type="InterPro" id="IPR011989">
    <property type="entry name" value="ARM-like"/>
</dbReference>
<comment type="subcellular location">
    <subcellularLocation>
        <location evidence="1">Cytoplasm</location>
        <location evidence="1">Cytosol</location>
    </subcellularLocation>
    <subcellularLocation>
        <location evidence="2">Golgi apparatus</location>
    </subcellularLocation>
</comment>
<keyword evidence="5 15" id="KW-0489">Methyltransferase</keyword>
<evidence type="ECO:0000256" key="1">
    <source>
        <dbReference type="ARBA" id="ARBA00004514"/>
    </source>
</evidence>
<feature type="domain" description="Vesicle tethering protein Uso1/P115-like head" evidence="18">
    <location>
        <begin position="340"/>
        <end position="652"/>
    </location>
</feature>
<evidence type="ECO:0000256" key="6">
    <source>
        <dbReference type="ARBA" id="ARBA00022679"/>
    </source>
</evidence>
<dbReference type="InterPro" id="IPR024095">
    <property type="entry name" value="Vesicle_P115"/>
</dbReference>
<dbReference type="GO" id="GO:0048211">
    <property type="term" value="P:Golgi vesicle docking"/>
    <property type="evidence" value="ECO:0007669"/>
    <property type="project" value="TreeGrafter"/>
</dbReference>
<dbReference type="GO" id="GO:0006888">
    <property type="term" value="P:endoplasmic reticulum to Golgi vesicle-mediated transport"/>
    <property type="evidence" value="ECO:0007669"/>
    <property type="project" value="TreeGrafter"/>
</dbReference>
<feature type="compositionally biased region" description="Basic and acidic residues" evidence="17">
    <location>
        <begin position="744"/>
        <end position="769"/>
    </location>
</feature>
<dbReference type="FunFam" id="2.70.160.11:FF:000016">
    <property type="entry name" value="Protein arginine methyltransferase RmtB"/>
    <property type="match status" value="1"/>
</dbReference>
<evidence type="ECO:0000256" key="10">
    <source>
        <dbReference type="ARBA" id="ARBA00022833"/>
    </source>
</evidence>
<dbReference type="InterPro" id="IPR006955">
    <property type="entry name" value="Uso1_p115_C"/>
</dbReference>
<evidence type="ECO:0000256" key="9">
    <source>
        <dbReference type="ARBA" id="ARBA00022771"/>
    </source>
</evidence>
<accession>A0AA97NSR9</accession>
<feature type="compositionally biased region" description="Low complexity" evidence="17">
    <location>
        <begin position="1205"/>
        <end position="1228"/>
    </location>
</feature>
<evidence type="ECO:0000259" key="21">
    <source>
        <dbReference type="Pfam" id="PF21137"/>
    </source>
</evidence>
<dbReference type="EMBL" id="JH793927">
    <property type="protein sequence ID" value="ELQ35635.1"/>
    <property type="molecule type" value="Genomic_DNA"/>
</dbReference>
<dbReference type="FunFam" id="1.25.10.10:FF:000296">
    <property type="entry name" value="Related to transport protein USO1"/>
    <property type="match status" value="1"/>
</dbReference>
<feature type="domain" description="Uso1/p115-like vesicle tethering protein C-terminal" evidence="19">
    <location>
        <begin position="872"/>
        <end position="996"/>
    </location>
</feature>
<keyword evidence="7 15" id="KW-0949">S-adenosyl-L-methionine</keyword>
<evidence type="ECO:0000256" key="5">
    <source>
        <dbReference type="ARBA" id="ARBA00022603"/>
    </source>
</evidence>
<dbReference type="FunFam" id="3.40.50.150:FF:000003">
    <property type="entry name" value="Blast:Protein arginine N-methyltransferase 1"/>
    <property type="match status" value="1"/>
</dbReference>
<dbReference type="InterPro" id="IPR006953">
    <property type="entry name" value="Vesicle_Uso1_P115_head"/>
</dbReference>
<evidence type="ECO:0000256" key="15">
    <source>
        <dbReference type="PROSITE-ProRule" id="PRU01015"/>
    </source>
</evidence>
<comment type="catalytic activity">
    <reaction evidence="14">
        <text>L-arginyl-[protein] + S-adenosyl-L-methionine = N(omega)-methyl-L-arginyl-[protein] + S-adenosyl-L-homocysteine + H(+)</text>
        <dbReference type="Rhea" id="RHEA:48100"/>
        <dbReference type="Rhea" id="RHEA-COMP:10532"/>
        <dbReference type="Rhea" id="RHEA-COMP:11990"/>
        <dbReference type="ChEBI" id="CHEBI:15378"/>
        <dbReference type="ChEBI" id="CHEBI:29965"/>
        <dbReference type="ChEBI" id="CHEBI:57856"/>
        <dbReference type="ChEBI" id="CHEBI:59789"/>
        <dbReference type="ChEBI" id="CHEBI:65280"/>
    </reaction>
    <physiologicalReaction direction="left-to-right" evidence="14">
        <dbReference type="Rhea" id="RHEA:48101"/>
    </physiologicalReaction>
</comment>
<evidence type="ECO:0000256" key="11">
    <source>
        <dbReference type="ARBA" id="ARBA00023034"/>
    </source>
</evidence>
<dbReference type="InterPro" id="IPR025799">
    <property type="entry name" value="Arg_MeTrfase"/>
</dbReference>
<dbReference type="GO" id="GO:0000139">
    <property type="term" value="C:Golgi membrane"/>
    <property type="evidence" value="ECO:0007669"/>
    <property type="project" value="InterPro"/>
</dbReference>
<keyword evidence="8" id="KW-0479">Metal-binding</keyword>
<feature type="domain" description="Methyltransferase" evidence="20">
    <location>
        <begin position="1279"/>
        <end position="1374"/>
    </location>
</feature>
<keyword evidence="9" id="KW-0863">Zinc-finger</keyword>
<dbReference type="SUPFAM" id="SSF48371">
    <property type="entry name" value="ARM repeat"/>
    <property type="match status" value="1"/>
</dbReference>
<dbReference type="GO" id="GO:0032259">
    <property type="term" value="P:methylation"/>
    <property type="evidence" value="ECO:0007669"/>
    <property type="project" value="UniProtKB-KW"/>
</dbReference>
<evidence type="ECO:0000259" key="18">
    <source>
        <dbReference type="Pfam" id="PF04869"/>
    </source>
</evidence>
<dbReference type="GO" id="GO:0012507">
    <property type="term" value="C:ER to Golgi transport vesicle membrane"/>
    <property type="evidence" value="ECO:0007669"/>
    <property type="project" value="TreeGrafter"/>
</dbReference>
<name>A0AA97NSR9_PYRO3</name>
<dbReference type="InterPro" id="IPR049482">
    <property type="entry name" value="ANM3-like_C2H2_Zf"/>
</dbReference>
<feature type="domain" description="Protein arginine N-methyltransferase 3-like C2H2 zinc finger" evidence="21">
    <location>
        <begin position="1089"/>
        <end position="1131"/>
    </location>
</feature>
<dbReference type="Pfam" id="PF04871">
    <property type="entry name" value="Uso1_p115_C"/>
    <property type="match status" value="1"/>
</dbReference>
<dbReference type="InterPro" id="IPR055135">
    <property type="entry name" value="PRMT_dom"/>
</dbReference>
<feature type="region of interest" description="Disordered" evidence="17">
    <location>
        <begin position="744"/>
        <end position="843"/>
    </location>
</feature>
<keyword evidence="11" id="KW-0333">Golgi apparatus</keyword>
<dbReference type="CDD" id="cd02440">
    <property type="entry name" value="AdoMet_MTases"/>
    <property type="match status" value="1"/>
</dbReference>
<comment type="catalytic activity">
    <reaction evidence="13">
        <text>L-arginyl-[protein] + 2 S-adenosyl-L-methionine = N(omega),N(omega)-dimethyl-L-arginyl-[protein] + 2 S-adenosyl-L-homocysteine + 2 H(+)</text>
        <dbReference type="Rhea" id="RHEA:48096"/>
        <dbReference type="Rhea" id="RHEA-COMP:10532"/>
        <dbReference type="Rhea" id="RHEA-COMP:11991"/>
        <dbReference type="ChEBI" id="CHEBI:15378"/>
        <dbReference type="ChEBI" id="CHEBI:29965"/>
        <dbReference type="ChEBI" id="CHEBI:57856"/>
        <dbReference type="ChEBI" id="CHEBI:59789"/>
        <dbReference type="ChEBI" id="CHEBI:61897"/>
        <dbReference type="EC" id="2.1.1.319"/>
    </reaction>
    <physiologicalReaction direction="left-to-right" evidence="13">
        <dbReference type="Rhea" id="RHEA:48097"/>
    </physiologicalReaction>
</comment>
<dbReference type="Gene3D" id="3.40.50.150">
    <property type="entry name" value="Vaccinia Virus protein VP39"/>
    <property type="match status" value="1"/>
</dbReference>
<evidence type="ECO:0000256" key="4">
    <source>
        <dbReference type="ARBA" id="ARBA00022490"/>
    </source>
</evidence>
<dbReference type="Pfam" id="PF22528">
    <property type="entry name" value="PRMT_C"/>
    <property type="match status" value="1"/>
</dbReference>
<dbReference type="EC" id="2.1.1.319" evidence="3"/>
<dbReference type="Pfam" id="PF21137">
    <property type="entry name" value="ANM3_C2H2_Zf"/>
    <property type="match status" value="1"/>
</dbReference>
<feature type="region of interest" description="Disordered" evidence="17">
    <location>
        <begin position="1200"/>
        <end position="1233"/>
    </location>
</feature>
<evidence type="ECO:0000256" key="7">
    <source>
        <dbReference type="ARBA" id="ARBA00022691"/>
    </source>
</evidence>
<evidence type="ECO:0000256" key="8">
    <source>
        <dbReference type="ARBA" id="ARBA00022723"/>
    </source>
</evidence>
<dbReference type="Pfam" id="PF13649">
    <property type="entry name" value="Methyltransf_25"/>
    <property type="match status" value="1"/>
</dbReference>
<dbReference type="PROSITE" id="PS51678">
    <property type="entry name" value="SAM_MT_PRMT"/>
    <property type="match status" value="1"/>
</dbReference>
<dbReference type="InterPro" id="IPR016024">
    <property type="entry name" value="ARM-type_fold"/>
</dbReference>
<reference evidence="23" key="1">
    <citation type="journal article" date="2012" name="PLoS Genet.">
        <title>Comparative analysis of the genomes of two field isolates of the rice blast fungus Magnaporthe oryzae.</title>
        <authorList>
            <person name="Xue M."/>
            <person name="Yang J."/>
            <person name="Li Z."/>
            <person name="Hu S."/>
            <person name="Yao N."/>
            <person name="Dean R.A."/>
            <person name="Zhao W."/>
            <person name="Shen M."/>
            <person name="Zhang H."/>
            <person name="Li C."/>
            <person name="Liu L."/>
            <person name="Cao L."/>
            <person name="Xu X."/>
            <person name="Xing Y."/>
            <person name="Hsiang T."/>
            <person name="Zhang Z."/>
            <person name="Xu J.R."/>
            <person name="Peng Y.L."/>
        </authorList>
    </citation>
    <scope>NUCLEOTIDE SEQUENCE</scope>
    <source>
        <strain evidence="23">Y34</strain>
    </source>
</reference>
<proteinExistence type="predicted"/>
<evidence type="ECO:0000259" key="22">
    <source>
        <dbReference type="Pfam" id="PF22528"/>
    </source>
</evidence>
<evidence type="ECO:0000259" key="20">
    <source>
        <dbReference type="Pfam" id="PF13649"/>
    </source>
</evidence>
<dbReference type="GO" id="GO:0035242">
    <property type="term" value="F:protein-arginine omega-N asymmetric methyltransferase activity"/>
    <property type="evidence" value="ECO:0007669"/>
    <property type="project" value="UniProtKB-EC"/>
</dbReference>
<sequence length="1581" mass="175447">MFSMPAAPAKQSVGETISVLSERLGSSTLLEDRRAAILGLRSFAKQYPASVASGALRSLIGSLAKDGEDVDTVKVVLETLLMLFSPNQDSPEASDEIALWLADEFTQRQENITLLLDFLETPDFYARLYSLQLLTAILSARTERTEECVFTAPLGIPRLVAILDDTREAVRNEAITLLTYLTPTNPDIQKLVAFESAFERILKVVAADGGLALGTRVVEDCLILLANLLRLNPSNQTLFRETGCIPQLTKLLRTAYEDGNDGEHEIASWAEEQRNRNVYALLAVVRLFLVAGSVGTPQNQAALWHHGLLFHALQLGFMHHADAQIKAEALVTCADIIRGNAALQENFAQLQVPAPLGPQQLPPAEKKANGVANIYVIDGLLDLTLSVQSAQDFNLRFAACGCIKAYFYGHAEVRQHFLTRAIEGHRSGADETANVLTTLLRSPADESPSDPYRYWFAAVIMLHLIIDSPESKALAMGVTEGEEESGEEVVTSIQMITAHLILGLTRGDDERVLIGSLMLLLCWLFEDIDGVNDFLGEGSNIQGLINAVTKASADAAIVQGLCAMLLGVAYEFSTKDSPIPRATLQPILLQRMGREKYIEKLSNLRSHPFVRDYEVLPQRFDPSSGQKHPDVFFDASFIEFFKDNYSRILRAIDREPGLEISVVSNGVQKGISRELVDGLRSQLEERDLELQEARLKVASLDGQLGQEQADHRRTKESQVGELARLKTVNESLQKVHEEETAKLKIQHQARENELQRQQKAKEDELRRQIEQLQRQQKAKEDDLARQHKAREDELRRQLDQAKSTSAAEVDKVKKTAQADAERAQREAEQVKKSSTAELERAQRRSEAALADLKATISRLEVDLMKAGKAKTAELQSLREELEKKVTAKAAEVMEAEGKLHEVQTKVGELEKKIKEKEKRVGEVEGLLTTKEKELTKSEALVKKTEEERKSAQSELDDLLMVFGDLEEKNTKYKERLKALGEAISDAEDDDDDDEDDTSCNVMQLLWQFKSSSDSPASKGGIYSIFLWVDSVSSSSSDSGSESGWIDAENEVEDAPTIISLLDDQTFSDALSMVNYCKEKGFDFLATRDRLGLDFYGCIKLINFVRQKVHEGAHLPKEITKEDLEDDKYLKPVLDDDAFIICLDDLPDPSPAAAGKAAAPAGDAEDLRTKNSELQAELDKLARQFADYRLAVQQTLDQRWGEDDAPAPGAAAGASSSSGGAAAAKSADGAVEKPKDDSKYYWESYAHNEIHEIMLKDTVRTEAYRDFIYNNKHLFKDKVVMDIGCGTGILSMFCARAGAKLVIAVDNSDIIDKARENIFNNGLSSTITCLKGKVEEVVLPVPQVDIIVSEWMGYCLLYEAMLPSVLWARDRYLKPDTGLVVPSHASMWVAPFADQDWVDDHVTFWRDVYGFDMRAMQEGICLDSHIEVVPSSSAAGEPSMFRMLDLHACTTADLVFDVPYRSAATRDADRLDGFLIWFDIFFATDRDPKAVEPADVTAASWSEDGKREDRVAFTTGPFGKPTHWKQGILPIKQEAPAVKLVKGQPVEGNLALTIPKDNPRGLMLKVTWNGEDGKVQDQSWEC</sequence>
<dbReference type="InterPro" id="IPR041698">
    <property type="entry name" value="Methyltransf_25"/>
</dbReference>
<dbReference type="GO" id="GO:0008270">
    <property type="term" value="F:zinc ion binding"/>
    <property type="evidence" value="ECO:0007669"/>
    <property type="project" value="UniProtKB-KW"/>
</dbReference>
<evidence type="ECO:0000256" key="12">
    <source>
        <dbReference type="ARBA" id="ARBA00023054"/>
    </source>
</evidence>
<evidence type="ECO:0000256" key="13">
    <source>
        <dbReference type="ARBA" id="ARBA00047384"/>
    </source>
</evidence>
<dbReference type="Gene3D" id="1.25.10.10">
    <property type="entry name" value="Leucine-rich Repeat Variant"/>
    <property type="match status" value="1"/>
</dbReference>
<protein>
    <recommendedName>
        <fullName evidence="3">type I protein arginine methyltransferase</fullName>
        <ecNumber evidence="3">2.1.1.319</ecNumber>
    </recommendedName>
</protein>